<keyword evidence="1" id="KW-1133">Transmembrane helix</keyword>
<organism evidence="2 3">
    <name type="scientific">Goodea atripinnis</name>
    <dbReference type="NCBI Taxonomy" id="208336"/>
    <lineage>
        <taxon>Eukaryota</taxon>
        <taxon>Metazoa</taxon>
        <taxon>Chordata</taxon>
        <taxon>Craniata</taxon>
        <taxon>Vertebrata</taxon>
        <taxon>Euteleostomi</taxon>
        <taxon>Actinopterygii</taxon>
        <taxon>Neopterygii</taxon>
        <taxon>Teleostei</taxon>
        <taxon>Neoteleostei</taxon>
        <taxon>Acanthomorphata</taxon>
        <taxon>Ovalentaria</taxon>
        <taxon>Atherinomorphae</taxon>
        <taxon>Cyprinodontiformes</taxon>
        <taxon>Goodeidae</taxon>
        <taxon>Goodea</taxon>
    </lineage>
</organism>
<evidence type="ECO:0000313" key="2">
    <source>
        <dbReference type="EMBL" id="MEQ2163318.1"/>
    </source>
</evidence>
<name>A0ABV0MY26_9TELE</name>
<accession>A0ABV0MY26</accession>
<protein>
    <submittedName>
        <fullName evidence="2">Uncharacterized protein</fullName>
    </submittedName>
</protein>
<gene>
    <name evidence="2" type="ORF">GOODEAATRI_028842</name>
</gene>
<comment type="caution">
    <text evidence="2">The sequence shown here is derived from an EMBL/GenBank/DDBJ whole genome shotgun (WGS) entry which is preliminary data.</text>
</comment>
<keyword evidence="1" id="KW-0472">Membrane</keyword>
<reference evidence="2 3" key="1">
    <citation type="submission" date="2021-06" db="EMBL/GenBank/DDBJ databases">
        <authorList>
            <person name="Palmer J.M."/>
        </authorList>
    </citation>
    <scope>NUCLEOTIDE SEQUENCE [LARGE SCALE GENOMIC DNA]</scope>
    <source>
        <strain evidence="2 3">GA_2019</strain>
        <tissue evidence="2">Muscle</tissue>
    </source>
</reference>
<keyword evidence="1" id="KW-0812">Transmembrane</keyword>
<proteinExistence type="predicted"/>
<sequence length="147" mass="16586">MTNCERGSVGGENVKLKLQIQRKTETSLKSDEQLWIEKRQSAEPVLTPILCHCTLSFAALFPLFLPGSSFIVKGGIQIKFSLSIKQDAGRRLNRSKRNWRTAYRFKPLFTACILCCVVMLEHIWTVRKPLQIATSGVYKLTSQAGVL</sequence>
<feature type="transmembrane region" description="Helical" evidence="1">
    <location>
        <begin position="105"/>
        <end position="124"/>
    </location>
</feature>
<evidence type="ECO:0000256" key="1">
    <source>
        <dbReference type="SAM" id="Phobius"/>
    </source>
</evidence>
<dbReference type="EMBL" id="JAHRIO010014098">
    <property type="protein sequence ID" value="MEQ2163318.1"/>
    <property type="molecule type" value="Genomic_DNA"/>
</dbReference>
<dbReference type="Proteomes" id="UP001476798">
    <property type="component" value="Unassembled WGS sequence"/>
</dbReference>
<evidence type="ECO:0000313" key="3">
    <source>
        <dbReference type="Proteomes" id="UP001476798"/>
    </source>
</evidence>
<keyword evidence="3" id="KW-1185">Reference proteome</keyword>